<reference evidence="1 2" key="1">
    <citation type="submission" date="2015-11" db="EMBL/GenBank/DDBJ databases">
        <title>Expanding the genomic diversity of Burkholderia species for the development of highly accurate diagnostics.</title>
        <authorList>
            <person name="Sahl J."/>
            <person name="Keim P."/>
            <person name="Wagner D."/>
        </authorList>
    </citation>
    <scope>NUCLEOTIDE SEQUENCE [LARGE SCALE GENOMIC DNA]</scope>
    <source>
        <strain evidence="1 2">MSMB2036</strain>
    </source>
</reference>
<evidence type="ECO:0000313" key="2">
    <source>
        <dbReference type="Proteomes" id="UP000064029"/>
    </source>
</evidence>
<dbReference type="AlphaFoldDB" id="A0A105YR91"/>
<evidence type="ECO:0000313" key="1">
    <source>
        <dbReference type="EMBL" id="KVG76825.1"/>
    </source>
</evidence>
<organism evidence="1 2">
    <name type="scientific">Burkholderia ubonensis</name>
    <dbReference type="NCBI Taxonomy" id="101571"/>
    <lineage>
        <taxon>Bacteria</taxon>
        <taxon>Pseudomonadati</taxon>
        <taxon>Pseudomonadota</taxon>
        <taxon>Betaproteobacteria</taxon>
        <taxon>Burkholderiales</taxon>
        <taxon>Burkholderiaceae</taxon>
        <taxon>Burkholderia</taxon>
        <taxon>Burkholderia cepacia complex</taxon>
    </lineage>
</organism>
<comment type="caution">
    <text evidence="1">The sequence shown here is derived from an EMBL/GenBank/DDBJ whole genome shotgun (WGS) entry which is preliminary data.</text>
</comment>
<accession>A0A105YR91</accession>
<gene>
    <name evidence="1" type="ORF">WJ33_12050</name>
</gene>
<proteinExistence type="predicted"/>
<dbReference type="Gene3D" id="3.40.50.300">
    <property type="entry name" value="P-loop containing nucleotide triphosphate hydrolases"/>
    <property type="match status" value="1"/>
</dbReference>
<dbReference type="InterPro" id="IPR027417">
    <property type="entry name" value="P-loop_NTPase"/>
</dbReference>
<dbReference type="Proteomes" id="UP000064029">
    <property type="component" value="Unassembled WGS sequence"/>
</dbReference>
<sequence>MIYCHGDDLFFKVLDIASRFRVVERIEFHPDNFYEVICRDEFGEVLESRGGIRHLIIRSSSRRQYCIITPGFKEGILEFHKPGIRLIREIAFRAYQSVRYFPLHASVAGTGSRGFLFVGDSGAGKTTLAAVVSAMANEGVFVSSDIALIRHDGKGVDAIGWPGGGISVGTGTLDCLRATVSVPQPEKVFLHEEGYVKKGKRLVTPTEFSEMLGVRVGVRQSVDAIVFPKITPEEESFQIERLSSERAFELASSQLRDSISDTYRYGLVDFIEEDMEIVNTLALADLAAATSAVPAYAVQGHPVAIARHLVGERAR</sequence>
<protein>
    <submittedName>
        <fullName evidence="1">Uncharacterized protein</fullName>
    </submittedName>
</protein>
<dbReference type="SUPFAM" id="SSF53795">
    <property type="entry name" value="PEP carboxykinase-like"/>
    <property type="match status" value="1"/>
</dbReference>
<dbReference type="EMBL" id="LOXM01000007">
    <property type="protein sequence ID" value="KVG76825.1"/>
    <property type="molecule type" value="Genomic_DNA"/>
</dbReference>
<name>A0A105YR91_9BURK</name>